<comment type="caution">
    <text evidence="1">The sequence shown here is derived from an EMBL/GenBank/DDBJ whole genome shotgun (WGS) entry which is preliminary data.</text>
</comment>
<reference evidence="1" key="1">
    <citation type="journal article" date="2014" name="Front. Microbiol.">
        <title>High frequency of phylogenetically diverse reductive dehalogenase-homologous genes in deep subseafloor sedimentary metagenomes.</title>
        <authorList>
            <person name="Kawai M."/>
            <person name="Futagami T."/>
            <person name="Toyoda A."/>
            <person name="Takaki Y."/>
            <person name="Nishi S."/>
            <person name="Hori S."/>
            <person name="Arai W."/>
            <person name="Tsubouchi T."/>
            <person name="Morono Y."/>
            <person name="Uchiyama I."/>
            <person name="Ito T."/>
            <person name="Fujiyama A."/>
            <person name="Inagaki F."/>
            <person name="Takami H."/>
        </authorList>
    </citation>
    <scope>NUCLEOTIDE SEQUENCE</scope>
    <source>
        <strain evidence="1">Expedition CK06-06</strain>
    </source>
</reference>
<gene>
    <name evidence="1" type="ORF">S06H3_29788</name>
</gene>
<organism evidence="1">
    <name type="scientific">marine sediment metagenome</name>
    <dbReference type="NCBI Taxonomy" id="412755"/>
    <lineage>
        <taxon>unclassified sequences</taxon>
        <taxon>metagenomes</taxon>
        <taxon>ecological metagenomes</taxon>
    </lineage>
</organism>
<proteinExistence type="predicted"/>
<dbReference type="AlphaFoldDB" id="X1N0U1"/>
<accession>X1N0U1</accession>
<feature type="non-terminal residue" evidence="1">
    <location>
        <position position="283"/>
    </location>
</feature>
<name>X1N0U1_9ZZZZ</name>
<protein>
    <submittedName>
        <fullName evidence="1">Uncharacterized protein</fullName>
    </submittedName>
</protein>
<dbReference type="EMBL" id="BARV01017484">
    <property type="protein sequence ID" value="GAI23886.1"/>
    <property type="molecule type" value="Genomic_DNA"/>
</dbReference>
<sequence length="283" mass="31539">MFAVWGDPPAPAPPPAPPKDHFAILSVKQEDTGTGIKFIVATNVPCHLFMLWTSQNPEKHLTPILRRGVFWKNAIRFCFVGWNENEQEEEGYTLYHTFTKEPWAVCETRWFTFRAKIEDKWAPSVGPIFKKHRVAGPQTMTFYPDPHPEVTSCDGATVADHGYNGVTWPEFWSGPAISAGASFVKAAAHIAAGDNADKWRRLERNFLLFDTSIILPEHTILSATFRVQGSAKASTADWPNFSVALVSSSPLSNTDIVIADHHSLGATLLSDTLIKYADWKVDD</sequence>
<evidence type="ECO:0000313" key="1">
    <source>
        <dbReference type="EMBL" id="GAI23886.1"/>
    </source>
</evidence>